<dbReference type="InterPro" id="IPR032474">
    <property type="entry name" value="Argonaute_N"/>
</dbReference>
<dbReference type="PANTHER" id="PTHR22891">
    <property type="entry name" value="EUKARYOTIC TRANSLATION INITIATION FACTOR 2C"/>
    <property type="match status" value="1"/>
</dbReference>
<dbReference type="SUPFAM" id="SSF101690">
    <property type="entry name" value="PAZ domain"/>
    <property type="match status" value="1"/>
</dbReference>
<dbReference type="Gene3D" id="3.40.50.2300">
    <property type="match status" value="1"/>
</dbReference>
<organism evidence="6">
    <name type="scientific">Schistosoma curassoni</name>
    <dbReference type="NCBI Taxonomy" id="6186"/>
    <lineage>
        <taxon>Eukaryota</taxon>
        <taxon>Metazoa</taxon>
        <taxon>Spiralia</taxon>
        <taxon>Lophotrochozoa</taxon>
        <taxon>Platyhelminthes</taxon>
        <taxon>Trematoda</taxon>
        <taxon>Digenea</taxon>
        <taxon>Strigeidida</taxon>
        <taxon>Schistosomatoidea</taxon>
        <taxon>Schistosomatidae</taxon>
        <taxon>Schistosoma</taxon>
    </lineage>
</organism>
<dbReference type="Pfam" id="PF16486">
    <property type="entry name" value="ArgoN"/>
    <property type="match status" value="1"/>
</dbReference>
<feature type="region of interest" description="Disordered" evidence="1">
    <location>
        <begin position="29"/>
        <end position="113"/>
    </location>
</feature>
<feature type="compositionally biased region" description="Low complexity" evidence="1">
    <location>
        <begin position="31"/>
        <end position="47"/>
    </location>
</feature>
<reference evidence="6" key="1">
    <citation type="submission" date="2016-06" db="UniProtKB">
        <authorList>
            <consortium name="WormBaseParasite"/>
        </authorList>
    </citation>
    <scope>IDENTIFICATION</scope>
</reference>
<dbReference type="InterPro" id="IPR036397">
    <property type="entry name" value="RNaseH_sf"/>
</dbReference>
<dbReference type="InterPro" id="IPR012337">
    <property type="entry name" value="RNaseH-like_sf"/>
</dbReference>
<dbReference type="GO" id="GO:0003723">
    <property type="term" value="F:RNA binding"/>
    <property type="evidence" value="ECO:0007669"/>
    <property type="project" value="InterPro"/>
</dbReference>
<dbReference type="WBParaSite" id="SCUD_0001198501-mRNA-1">
    <property type="protein sequence ID" value="SCUD_0001198501-mRNA-1"/>
    <property type="gene ID" value="SCUD_0001198501"/>
</dbReference>
<dbReference type="PROSITE" id="PS50822">
    <property type="entry name" value="PIWI"/>
    <property type="match status" value="1"/>
</dbReference>
<protein>
    <submittedName>
        <fullName evidence="6">Protein argonaute-2</fullName>
    </submittedName>
</protein>
<dbReference type="SUPFAM" id="SSF53098">
    <property type="entry name" value="Ribonuclease H-like"/>
    <property type="match status" value="1"/>
</dbReference>
<feature type="domain" description="Piwi" evidence="3">
    <location>
        <begin position="618"/>
        <end position="917"/>
    </location>
</feature>
<feature type="compositionally biased region" description="Low complexity" evidence="1">
    <location>
        <begin position="64"/>
        <end position="81"/>
    </location>
</feature>
<proteinExistence type="predicted"/>
<dbReference type="CDD" id="cd04657">
    <property type="entry name" value="Piwi_ago-like"/>
    <property type="match status" value="1"/>
</dbReference>
<reference evidence="4 5" key="2">
    <citation type="submission" date="2018-11" db="EMBL/GenBank/DDBJ databases">
        <authorList>
            <consortium name="Pathogen Informatics"/>
        </authorList>
    </citation>
    <scope>NUCLEOTIDE SEQUENCE [LARGE SCALE GENOMIC DNA]</scope>
    <source>
        <strain evidence="4">Dakar</strain>
        <strain evidence="5">Dakar, Senegal</strain>
    </source>
</reference>
<name>A0A183KAF2_9TREM</name>
<dbReference type="Pfam" id="PF02171">
    <property type="entry name" value="Piwi"/>
    <property type="match status" value="1"/>
</dbReference>
<evidence type="ECO:0000313" key="5">
    <source>
        <dbReference type="Proteomes" id="UP000279833"/>
    </source>
</evidence>
<keyword evidence="5" id="KW-1185">Reference proteome</keyword>
<dbReference type="Gene3D" id="2.170.260.10">
    <property type="entry name" value="paz domain"/>
    <property type="match status" value="1"/>
</dbReference>
<gene>
    <name evidence="4" type="ORF">SCUD_LOCUS11985</name>
</gene>
<evidence type="ECO:0000259" key="2">
    <source>
        <dbReference type="PROSITE" id="PS50821"/>
    </source>
</evidence>
<dbReference type="PROSITE" id="PS50821">
    <property type="entry name" value="PAZ"/>
    <property type="match status" value="1"/>
</dbReference>
<dbReference type="InterPro" id="IPR003100">
    <property type="entry name" value="PAZ_dom"/>
</dbReference>
<evidence type="ECO:0000259" key="3">
    <source>
        <dbReference type="PROSITE" id="PS50822"/>
    </source>
</evidence>
<dbReference type="InterPro" id="IPR045246">
    <property type="entry name" value="Piwi_ago-like"/>
</dbReference>
<dbReference type="CDD" id="cd02846">
    <property type="entry name" value="PAZ_argonaute_like"/>
    <property type="match status" value="1"/>
</dbReference>
<dbReference type="STRING" id="6186.A0A183KAF2"/>
<evidence type="ECO:0000313" key="4">
    <source>
        <dbReference type="EMBL" id="VDP46917.1"/>
    </source>
</evidence>
<dbReference type="Proteomes" id="UP000279833">
    <property type="component" value="Unassembled WGS sequence"/>
</dbReference>
<feature type="domain" description="PAZ" evidence="2">
    <location>
        <begin position="357"/>
        <end position="457"/>
    </location>
</feature>
<dbReference type="InterPro" id="IPR036085">
    <property type="entry name" value="PAZ_dom_sf"/>
</dbReference>
<dbReference type="SMART" id="SM00950">
    <property type="entry name" value="Piwi"/>
    <property type="match status" value="1"/>
</dbReference>
<sequence length="944" mass="106617">MRLNNTNTYLQTNKVFPFEIPPFSHFRGFYGPSRGRGSSAGRGAPRGPQRPSYSMPPPSAQGTRGRNGPPSGGYPSSNSSRFHAPPEQSAAYSSSETFPEAARQKKSHPIKGQMCDLSEDISKLSIDKVVRIPNRPDRGGTVGRKVTVTSNCWDLAFLPKTVYLYFLEASTVYRVGVDEGSKTEIRMPPKEKRALIQQVVDSFPESIIYDGGNSVYSESPLPGITTDPVEKEIDIKDPLGRDRLLLSYRIMEVQKVSTADINHFISSPKATSLNMPQESIRLLDCILKTVSKQSFVSLGRSALFYEKPVRVIADKLFTIHKGFITSVRPQWKVRVNLDMTCKAFFTAGNLADVMYEKYGDNMARCSSQMANDLRRIRVETDKFYKSDNGHVYSRRFTVHGISSVPADKLMIEERKQSVAAYFDEHHHIKLKYPDLPCIKVDQKREVYMPMELLNILPFQAPNASKADVASEVIRCAAVRPQERFQELQTFSNSMLKSHPLIKQFGLTLQSRPVDVSARVLQPPSAAFDRSRVIPLKPGSWTSPGFYDPAGHGVELLWAILCVPPDRRSQGHVQKVIHELPRAAERVGIRLSSRPHLSQCPMGELNRKFDEFSRQGCAFLLLILYDEHAYPAIKRLSDLQIGIRTQCVRSRTLDKPNVFPNLLLKINGKLGGINWQIPDLIKNGDELIMVFGADVTHPAQTQQVRKSVAAVIGSVSPDLMRYGVVIRQQATTEKGNKAAREIIDDMRLIVRELLQLYLRNTNGRFPTRMIFYRDGVSEGQFENVLVEELAAIQRACSDVRPGEEPAITYIVVQKRHHIRFKPSDPRARNVEPGTVVDTEITHPREFDFYLCSQDGIQGTSKPAHYHVLYDDSNWTSDALQMFTYHLCYAYMRCTRSVSYPAPTYYSHLAAFRARDWLSGLDQPAILLDSGRFRVHTSQVDGMFYL</sequence>
<evidence type="ECO:0000256" key="1">
    <source>
        <dbReference type="SAM" id="MobiDB-lite"/>
    </source>
</evidence>
<evidence type="ECO:0000313" key="6">
    <source>
        <dbReference type="WBParaSite" id="SCUD_0001198501-mRNA-1"/>
    </source>
</evidence>
<accession>A0A183KAF2</accession>
<dbReference type="InterPro" id="IPR003165">
    <property type="entry name" value="Piwi"/>
</dbReference>
<dbReference type="Gene3D" id="3.30.420.10">
    <property type="entry name" value="Ribonuclease H-like superfamily/Ribonuclease H"/>
    <property type="match status" value="1"/>
</dbReference>
<dbReference type="Pfam" id="PF02170">
    <property type="entry name" value="PAZ"/>
    <property type="match status" value="1"/>
</dbReference>
<dbReference type="EMBL" id="UZAK01034783">
    <property type="protein sequence ID" value="VDP46917.1"/>
    <property type="molecule type" value="Genomic_DNA"/>
</dbReference>
<dbReference type="AlphaFoldDB" id="A0A183KAF2"/>